<evidence type="ECO:0000313" key="2">
    <source>
        <dbReference type="EMBL" id="RRT41165.1"/>
    </source>
</evidence>
<reference evidence="2 3" key="1">
    <citation type="journal article" date="2014" name="Agronomy (Basel)">
        <title>A Draft Genome Sequence for Ensete ventricosum, the Drought-Tolerant Tree Against Hunger.</title>
        <authorList>
            <person name="Harrison J."/>
            <person name="Moore K.A."/>
            <person name="Paszkiewicz K."/>
            <person name="Jones T."/>
            <person name="Grant M."/>
            <person name="Ambacheew D."/>
            <person name="Muzemil S."/>
            <person name="Studholme D.J."/>
        </authorList>
    </citation>
    <scope>NUCLEOTIDE SEQUENCE [LARGE SCALE GENOMIC DNA]</scope>
</reference>
<name>A0A426XP19_ENSVE</name>
<accession>A0A426XP19</accession>
<gene>
    <name evidence="2" type="ORF">B296_00019070</name>
</gene>
<dbReference type="AlphaFoldDB" id="A0A426XP19"/>
<evidence type="ECO:0000256" key="1">
    <source>
        <dbReference type="SAM" id="MobiDB-lite"/>
    </source>
</evidence>
<protein>
    <submittedName>
        <fullName evidence="2">Uncharacterized protein</fullName>
    </submittedName>
</protein>
<proteinExistence type="predicted"/>
<organism evidence="2 3">
    <name type="scientific">Ensete ventricosum</name>
    <name type="common">Abyssinian banana</name>
    <name type="synonym">Musa ensete</name>
    <dbReference type="NCBI Taxonomy" id="4639"/>
    <lineage>
        <taxon>Eukaryota</taxon>
        <taxon>Viridiplantae</taxon>
        <taxon>Streptophyta</taxon>
        <taxon>Embryophyta</taxon>
        <taxon>Tracheophyta</taxon>
        <taxon>Spermatophyta</taxon>
        <taxon>Magnoliopsida</taxon>
        <taxon>Liliopsida</taxon>
        <taxon>Zingiberales</taxon>
        <taxon>Musaceae</taxon>
        <taxon>Ensete</taxon>
    </lineage>
</organism>
<dbReference type="EMBL" id="AMZH03018802">
    <property type="protein sequence ID" value="RRT41165.1"/>
    <property type="molecule type" value="Genomic_DNA"/>
</dbReference>
<sequence length="91" mass="9698">MARPPTGAVDCDQPIGVAVAPRYGCLQCDTHRDGRLQGAPARGGRKWPARKGLPPVARVAISKGSYRLHRGGDDGDNVVREITTHGDATRI</sequence>
<feature type="region of interest" description="Disordered" evidence="1">
    <location>
        <begin position="70"/>
        <end position="91"/>
    </location>
</feature>
<comment type="caution">
    <text evidence="2">The sequence shown here is derived from an EMBL/GenBank/DDBJ whole genome shotgun (WGS) entry which is preliminary data.</text>
</comment>
<evidence type="ECO:0000313" key="3">
    <source>
        <dbReference type="Proteomes" id="UP000287651"/>
    </source>
</evidence>
<dbReference type="Proteomes" id="UP000287651">
    <property type="component" value="Unassembled WGS sequence"/>
</dbReference>